<dbReference type="InterPro" id="IPR036871">
    <property type="entry name" value="PX_dom_sf"/>
</dbReference>
<dbReference type="PANTHER" id="PTHR24351">
    <property type="entry name" value="RIBOSOMAL PROTEIN S6 KINASE"/>
    <property type="match status" value="1"/>
</dbReference>
<feature type="region of interest" description="Disordered" evidence="9">
    <location>
        <begin position="9"/>
        <end position="32"/>
    </location>
</feature>
<dbReference type="EMBL" id="JBCLYO010000012">
    <property type="protein sequence ID" value="KAL0084265.1"/>
    <property type="molecule type" value="Genomic_DNA"/>
</dbReference>
<evidence type="ECO:0000256" key="6">
    <source>
        <dbReference type="ARBA" id="ARBA00022777"/>
    </source>
</evidence>
<evidence type="ECO:0000256" key="8">
    <source>
        <dbReference type="PROSITE-ProRule" id="PRU10141"/>
    </source>
</evidence>
<dbReference type="InterPro" id="IPR000719">
    <property type="entry name" value="Prot_kinase_dom"/>
</dbReference>
<keyword evidence="5 8" id="KW-0547">Nucleotide-binding</keyword>
<comment type="caution">
    <text evidence="12">The sequence shown here is derived from an EMBL/GenBank/DDBJ whole genome shotgun (WGS) entry which is preliminary data.</text>
</comment>
<feature type="domain" description="AGC-kinase C-terminal" evidence="11">
    <location>
        <begin position="565"/>
        <end position="637"/>
    </location>
</feature>
<dbReference type="Gene3D" id="3.30.1520.10">
    <property type="entry name" value="Phox-like domain"/>
    <property type="match status" value="1"/>
</dbReference>
<dbReference type="PROSITE" id="PS50011">
    <property type="entry name" value="PROTEIN_KINASE_DOM"/>
    <property type="match status" value="1"/>
</dbReference>
<gene>
    <name evidence="12" type="ORF">J3Q64DRAFT_1699635</name>
</gene>
<feature type="domain" description="Protein kinase" evidence="10">
    <location>
        <begin position="300"/>
        <end position="564"/>
    </location>
</feature>
<feature type="region of interest" description="Disordered" evidence="9">
    <location>
        <begin position="227"/>
        <end position="254"/>
    </location>
</feature>
<keyword evidence="2" id="KW-0723">Serine/threonine-protein kinase</keyword>
<dbReference type="Gene3D" id="1.10.510.10">
    <property type="entry name" value="Transferase(Phosphotransferase) domain 1"/>
    <property type="match status" value="1"/>
</dbReference>
<dbReference type="Proteomes" id="UP001448207">
    <property type="component" value="Unassembled WGS sequence"/>
</dbReference>
<dbReference type="PROSITE" id="PS00108">
    <property type="entry name" value="PROTEIN_KINASE_ST"/>
    <property type="match status" value="1"/>
</dbReference>
<protein>
    <submittedName>
        <fullName evidence="12">Kinase-like domain-containing protein</fullName>
    </submittedName>
</protein>
<dbReference type="PROSITE" id="PS00107">
    <property type="entry name" value="PROTEIN_KINASE_ATP"/>
    <property type="match status" value="1"/>
</dbReference>
<evidence type="ECO:0000256" key="2">
    <source>
        <dbReference type="ARBA" id="ARBA00022527"/>
    </source>
</evidence>
<dbReference type="CDD" id="cd05123">
    <property type="entry name" value="STKc_AGC"/>
    <property type="match status" value="1"/>
</dbReference>
<proteinExistence type="inferred from homology"/>
<dbReference type="SUPFAM" id="SSF56112">
    <property type="entry name" value="Protein kinase-like (PK-like)"/>
    <property type="match status" value="1"/>
</dbReference>
<dbReference type="InterPro" id="IPR011009">
    <property type="entry name" value="Kinase-like_dom_sf"/>
</dbReference>
<dbReference type="Pfam" id="PF00433">
    <property type="entry name" value="Pkinase_C"/>
    <property type="match status" value="1"/>
</dbReference>
<dbReference type="PROSITE" id="PS51285">
    <property type="entry name" value="AGC_KINASE_CTER"/>
    <property type="match status" value="1"/>
</dbReference>
<keyword evidence="4" id="KW-0808">Transferase</keyword>
<organism evidence="12 13">
    <name type="scientific">Phycomyces blakesleeanus</name>
    <dbReference type="NCBI Taxonomy" id="4837"/>
    <lineage>
        <taxon>Eukaryota</taxon>
        <taxon>Fungi</taxon>
        <taxon>Fungi incertae sedis</taxon>
        <taxon>Mucoromycota</taxon>
        <taxon>Mucoromycotina</taxon>
        <taxon>Mucoromycetes</taxon>
        <taxon>Mucorales</taxon>
        <taxon>Phycomycetaceae</taxon>
        <taxon>Phycomyces</taxon>
    </lineage>
</organism>
<accession>A0ABR3AWE7</accession>
<dbReference type="SMART" id="SM00133">
    <property type="entry name" value="S_TK_X"/>
    <property type="match status" value="1"/>
</dbReference>
<evidence type="ECO:0000256" key="5">
    <source>
        <dbReference type="ARBA" id="ARBA00022741"/>
    </source>
</evidence>
<evidence type="ECO:0000256" key="7">
    <source>
        <dbReference type="ARBA" id="ARBA00022840"/>
    </source>
</evidence>
<dbReference type="InterPro" id="IPR017441">
    <property type="entry name" value="Protein_kinase_ATP_BS"/>
</dbReference>
<sequence length="705" mass="80522">MGQTNIARLYSRTMRDSSTSPVQSTPSTESSACSVLSHENGKHLEIAVIESTMMVHEYDSKKQRRVRKALTVFNVIVEDKHQNLSLIRYVPDFVEFDKMIKLHYRKCKLSLPPLSEPDLGVDGKRARTLRSFILSLSKLRYVKPNSEKIEWYLRRCALDPFISRSSLFRDFLSAQRDEDSVGSKDGVQHYVNRQWQENQQSILAQDDVFSLDPPTQIQESTVPQAILPPTPAPLEWQPASSTSESLSTASSESMHSMRSDSIVYSTIEDRSNSAPMSISDEGIIEDEDPLPPQRVTIQDFQFIKVLGKGCMGKVLLVRHLRTSRLLALKAISKEWVITQSEVEHTRMERNILTTIAHIRHPFLVKLHHSFQDASQLFLVLDYHVGGDLATQLAKFTRFTPDRARLYTAEIVLGLQELHRLGILYRDLKPENILLAADGHIILTDFGLSKQFTPGINNDDHRTRTFCGTAEYLSPELLRGEDYAFAVDFWSLGTILYEMLTGVTPFWADTHAEMYNRIVEDPLEFPEDFEPVTANFISGLLQRDPANRLGAGPEGPITIRSHPYFDTLSWSEVFYKRTRPPYVPLVRSETDFSNFDRDFLEMTPRLSPPNEDALLTQSVQQAFHGYSYTNESQYLDNISNGSYRSKYSYHGSSDMYDQYTESDIQPHDYYRDHVDEPSDYGTGEENMSIHHHQSRPASSFTSSEGN</sequence>
<dbReference type="InterPro" id="IPR000961">
    <property type="entry name" value="AGC-kinase_C"/>
</dbReference>
<keyword evidence="6" id="KW-0418">Kinase</keyword>
<evidence type="ECO:0000256" key="1">
    <source>
        <dbReference type="ARBA" id="ARBA00009903"/>
    </source>
</evidence>
<comment type="similarity">
    <text evidence="1">Belongs to the protein kinase superfamily. AGC Ser/Thr protein kinase family.</text>
</comment>
<name>A0ABR3AWE7_PHYBL</name>
<dbReference type="SMART" id="SM00220">
    <property type="entry name" value="S_TKc"/>
    <property type="match status" value="1"/>
</dbReference>
<feature type="compositionally biased region" description="Polar residues" evidence="9">
    <location>
        <begin position="694"/>
        <end position="705"/>
    </location>
</feature>
<keyword evidence="13" id="KW-1185">Reference proteome</keyword>
<dbReference type="CDD" id="cd06093">
    <property type="entry name" value="PX_domain"/>
    <property type="match status" value="1"/>
</dbReference>
<evidence type="ECO:0000313" key="12">
    <source>
        <dbReference type="EMBL" id="KAL0084265.1"/>
    </source>
</evidence>
<dbReference type="InterPro" id="IPR017892">
    <property type="entry name" value="Pkinase_C"/>
</dbReference>
<evidence type="ECO:0000256" key="9">
    <source>
        <dbReference type="SAM" id="MobiDB-lite"/>
    </source>
</evidence>
<evidence type="ECO:0000313" key="13">
    <source>
        <dbReference type="Proteomes" id="UP001448207"/>
    </source>
</evidence>
<evidence type="ECO:0000256" key="3">
    <source>
        <dbReference type="ARBA" id="ARBA00022553"/>
    </source>
</evidence>
<evidence type="ECO:0000259" key="11">
    <source>
        <dbReference type="PROSITE" id="PS51285"/>
    </source>
</evidence>
<dbReference type="InterPro" id="IPR045270">
    <property type="entry name" value="STKc_AGC"/>
</dbReference>
<dbReference type="Pfam" id="PF00069">
    <property type="entry name" value="Pkinase"/>
    <property type="match status" value="1"/>
</dbReference>
<keyword evidence="3" id="KW-0597">Phosphoprotein</keyword>
<feature type="compositionally biased region" description="Low complexity" evidence="9">
    <location>
        <begin position="17"/>
        <end position="31"/>
    </location>
</feature>
<evidence type="ECO:0000256" key="4">
    <source>
        <dbReference type="ARBA" id="ARBA00022679"/>
    </source>
</evidence>
<dbReference type="InterPro" id="IPR008271">
    <property type="entry name" value="Ser/Thr_kinase_AS"/>
</dbReference>
<feature type="binding site" evidence="8">
    <location>
        <position position="329"/>
    </location>
    <ligand>
        <name>ATP</name>
        <dbReference type="ChEBI" id="CHEBI:30616"/>
    </ligand>
</feature>
<evidence type="ECO:0000259" key="10">
    <source>
        <dbReference type="PROSITE" id="PS50011"/>
    </source>
</evidence>
<reference evidence="12 13" key="1">
    <citation type="submission" date="2024-04" db="EMBL/GenBank/DDBJ databases">
        <title>Symmetric and asymmetric DNA N6-adenine methylation regulates different biological responses in Mucorales.</title>
        <authorList>
            <consortium name="Lawrence Berkeley National Laboratory"/>
            <person name="Lax C."/>
            <person name="Mondo S.J."/>
            <person name="Osorio-Concepcion M."/>
            <person name="Muszewska A."/>
            <person name="Corrochano-Luque M."/>
            <person name="Gutierrez G."/>
            <person name="Riley R."/>
            <person name="Lipzen A."/>
            <person name="Guo J."/>
            <person name="Hundley H."/>
            <person name="Amirebrahimi M."/>
            <person name="Ng V."/>
            <person name="Lorenzo-Gutierrez D."/>
            <person name="Binder U."/>
            <person name="Yang J."/>
            <person name="Song Y."/>
            <person name="Canovas D."/>
            <person name="Navarro E."/>
            <person name="Freitag M."/>
            <person name="Gabaldon T."/>
            <person name="Grigoriev I.V."/>
            <person name="Corrochano L.M."/>
            <person name="Nicolas F.E."/>
            <person name="Garre V."/>
        </authorList>
    </citation>
    <scope>NUCLEOTIDE SEQUENCE [LARGE SCALE GENOMIC DNA]</scope>
    <source>
        <strain evidence="12 13">L51</strain>
    </source>
</reference>
<dbReference type="Gene3D" id="3.30.200.20">
    <property type="entry name" value="Phosphorylase Kinase, domain 1"/>
    <property type="match status" value="1"/>
</dbReference>
<keyword evidence="7 8" id="KW-0067">ATP-binding</keyword>
<dbReference type="SUPFAM" id="SSF64268">
    <property type="entry name" value="PX domain"/>
    <property type="match status" value="1"/>
</dbReference>
<feature type="region of interest" description="Disordered" evidence="9">
    <location>
        <begin position="668"/>
        <end position="705"/>
    </location>
</feature>
<feature type="compositionally biased region" description="Low complexity" evidence="9">
    <location>
        <begin position="239"/>
        <end position="254"/>
    </location>
</feature>